<accession>A0A7G7BJ53</accession>
<sequence>MAIGTRGAADAADESTRNAISEFGGWDTGAGLKKAHAHWDTQVKRLMARLDTEKANLRSTSVRFTDQDITTGQGFIPLQSRVNGI</sequence>
<proteinExistence type="predicted"/>
<name>A0A7G7BJ53_9ACTN</name>
<reference evidence="2" key="1">
    <citation type="submission" date="2019-10" db="EMBL/GenBank/DDBJ databases">
        <title>Antimicrobial potential of Antarctic Bacteria.</title>
        <authorList>
            <person name="Benaud N."/>
            <person name="Edwards R.J."/>
            <person name="Ferrari B.C."/>
        </authorList>
    </citation>
    <scope>NUCLEOTIDE SEQUENCE [LARGE SCALE GENOMIC DNA]</scope>
    <source>
        <strain evidence="2">NBSH44</strain>
    </source>
</reference>
<protein>
    <submittedName>
        <fullName evidence="1">Uncharacterized protein</fullName>
    </submittedName>
</protein>
<organism evidence="1 2">
    <name type="scientific">Streptomyces finlayi</name>
    <dbReference type="NCBI Taxonomy" id="67296"/>
    <lineage>
        <taxon>Bacteria</taxon>
        <taxon>Bacillati</taxon>
        <taxon>Actinomycetota</taxon>
        <taxon>Actinomycetes</taxon>
        <taxon>Kitasatosporales</taxon>
        <taxon>Streptomycetaceae</taxon>
        <taxon>Streptomyces</taxon>
    </lineage>
</organism>
<gene>
    <name evidence="1" type="ORF">F0344_12720</name>
</gene>
<evidence type="ECO:0000313" key="1">
    <source>
        <dbReference type="EMBL" id="QNE75368.1"/>
    </source>
</evidence>
<keyword evidence="2" id="KW-1185">Reference proteome</keyword>
<dbReference type="RefSeq" id="WP_185298900.1">
    <property type="nucleotide sequence ID" value="NZ_CP045702.1"/>
</dbReference>
<evidence type="ECO:0000313" key="2">
    <source>
        <dbReference type="Proteomes" id="UP000515307"/>
    </source>
</evidence>
<dbReference type="AlphaFoldDB" id="A0A7G7BJ53"/>
<dbReference type="KEGG" id="sfiy:F0344_12720"/>
<dbReference type="EMBL" id="CP045702">
    <property type="protein sequence ID" value="QNE75368.1"/>
    <property type="molecule type" value="Genomic_DNA"/>
</dbReference>
<dbReference type="Proteomes" id="UP000515307">
    <property type="component" value="Chromosome"/>
</dbReference>